<protein>
    <submittedName>
        <fullName evidence="1">Uncharacterized protein</fullName>
    </submittedName>
</protein>
<dbReference type="AlphaFoldDB" id="A0A4S2H8E8"/>
<keyword evidence="2" id="KW-1185">Reference proteome</keyword>
<gene>
    <name evidence="1" type="ORF">E5162_13090</name>
</gene>
<evidence type="ECO:0000313" key="2">
    <source>
        <dbReference type="Proteomes" id="UP000305451"/>
    </source>
</evidence>
<reference evidence="1 2" key="1">
    <citation type="journal article" date="2013" name="Int. J. Syst. Evol. Microbiol.">
        <title>Marinicauda pacifica gen. nov., sp. nov., a prosthecate alphaproteobacterium of the family Hyphomonadaceae isolated from deep seawater.</title>
        <authorList>
            <person name="Zhang X.Y."/>
            <person name="Li G.W."/>
            <person name="Wang C.S."/>
            <person name="Zhang Y.J."/>
            <person name="Xu X.W."/>
            <person name="Li H."/>
            <person name="Liu A."/>
            <person name="Liu C."/>
            <person name="Xie B.B."/>
            <person name="Qin Q.L."/>
            <person name="Xu Z."/>
            <person name="Chen X.L."/>
            <person name="Zhou B.C."/>
            <person name="Zhang Y.Z."/>
        </authorList>
    </citation>
    <scope>NUCLEOTIDE SEQUENCE [LARGE SCALE GENOMIC DNA]</scope>
    <source>
        <strain evidence="1 2">P-1 km-3</strain>
    </source>
</reference>
<sequence length="216" mass="22479">MPTSHAIAAALGCALVLQGCASAPFDLGGSEQVELGTSEQQALRRAARTLRDTVAEQGWRVETAGNSGALGFFSRLVTGEGDEANENPAETPAMAYITSDEADAVSLLQSDIERATRLTADVADAADRVASSNTSYEQDAINRDIARAEAALTAARRAKSYFSDVSGQLVTQEGDGTSLAPVESGLNGLETEITRLAASADRLAERRWASGSANVG</sequence>
<organism evidence="1 2">
    <name type="scientific">Marinicauda pacifica</name>
    <dbReference type="NCBI Taxonomy" id="1133559"/>
    <lineage>
        <taxon>Bacteria</taxon>
        <taxon>Pseudomonadati</taxon>
        <taxon>Pseudomonadota</taxon>
        <taxon>Alphaproteobacteria</taxon>
        <taxon>Maricaulales</taxon>
        <taxon>Maricaulaceae</taxon>
        <taxon>Marinicauda</taxon>
    </lineage>
</organism>
<dbReference type="Proteomes" id="UP000305451">
    <property type="component" value="Unassembled WGS sequence"/>
</dbReference>
<accession>A0A4S2H8E8</accession>
<comment type="caution">
    <text evidence="1">The sequence shown here is derived from an EMBL/GenBank/DDBJ whole genome shotgun (WGS) entry which is preliminary data.</text>
</comment>
<dbReference type="RefSeq" id="WP_135945731.1">
    <property type="nucleotide sequence ID" value="NZ_BMEI01000004.1"/>
</dbReference>
<proteinExistence type="predicted"/>
<dbReference type="EMBL" id="SRXV01000004">
    <property type="protein sequence ID" value="TGY91808.1"/>
    <property type="molecule type" value="Genomic_DNA"/>
</dbReference>
<evidence type="ECO:0000313" key="1">
    <source>
        <dbReference type="EMBL" id="TGY91808.1"/>
    </source>
</evidence>
<name>A0A4S2H8E8_9PROT</name>